<accession>A0A1H0HE98</accession>
<organism evidence="4 5">
    <name type="scientific">Nakamurella panacisegetis</name>
    <dbReference type="NCBI Taxonomy" id="1090615"/>
    <lineage>
        <taxon>Bacteria</taxon>
        <taxon>Bacillati</taxon>
        <taxon>Actinomycetota</taxon>
        <taxon>Actinomycetes</taxon>
        <taxon>Nakamurellales</taxon>
        <taxon>Nakamurellaceae</taxon>
        <taxon>Nakamurella</taxon>
    </lineage>
</organism>
<evidence type="ECO:0000256" key="1">
    <source>
        <dbReference type="ARBA" id="ARBA00013260"/>
    </source>
</evidence>
<proteinExistence type="predicted"/>
<dbReference type="InterPro" id="IPR023476">
    <property type="entry name" value="Pep_tRNA_hydro_II_dom_sf"/>
</dbReference>
<comment type="catalytic activity">
    <reaction evidence="3">
        <text>an N-acyl-L-alpha-aminoacyl-tRNA + H2O = an N-acyl-L-amino acid + a tRNA + H(+)</text>
        <dbReference type="Rhea" id="RHEA:54448"/>
        <dbReference type="Rhea" id="RHEA-COMP:10123"/>
        <dbReference type="Rhea" id="RHEA-COMP:13883"/>
        <dbReference type="ChEBI" id="CHEBI:15377"/>
        <dbReference type="ChEBI" id="CHEBI:15378"/>
        <dbReference type="ChEBI" id="CHEBI:59874"/>
        <dbReference type="ChEBI" id="CHEBI:78442"/>
        <dbReference type="ChEBI" id="CHEBI:138191"/>
        <dbReference type="EC" id="3.1.1.29"/>
    </reaction>
</comment>
<dbReference type="AlphaFoldDB" id="A0A1H0HE98"/>
<evidence type="ECO:0000313" key="4">
    <source>
        <dbReference type="EMBL" id="SDO17420.1"/>
    </source>
</evidence>
<dbReference type="Gene3D" id="3.40.1490.10">
    <property type="entry name" value="Bit1"/>
    <property type="match status" value="1"/>
</dbReference>
<dbReference type="Proteomes" id="UP000198741">
    <property type="component" value="Chromosome I"/>
</dbReference>
<dbReference type="RefSeq" id="WP_090474013.1">
    <property type="nucleotide sequence ID" value="NZ_LT629710.1"/>
</dbReference>
<reference evidence="4 5" key="1">
    <citation type="submission" date="2016-10" db="EMBL/GenBank/DDBJ databases">
        <authorList>
            <person name="de Groot N.N."/>
        </authorList>
    </citation>
    <scope>NUCLEOTIDE SEQUENCE [LARGE SCALE GENOMIC DNA]</scope>
    <source>
        <strain evidence="5">P4-7,KCTC 19426,CECT 7604</strain>
    </source>
</reference>
<evidence type="ECO:0000313" key="5">
    <source>
        <dbReference type="Proteomes" id="UP000198741"/>
    </source>
</evidence>
<dbReference type="EMBL" id="LT629710">
    <property type="protein sequence ID" value="SDO17420.1"/>
    <property type="molecule type" value="Genomic_DNA"/>
</dbReference>
<sequence>MTGEVLAPLRARYAYWLGLDDDEVLVDREEAAGDIRALQLLLRMERDRPPSWHTALAMAATGSAAICLDPRSEPDGEWYEAVRDYCAGHIRKVTRRGRGAQWEATAVLPGITMTDGDTEVRALVPGRVQDLDKRVAKLQVGGTDVEPDEVAARPADNALLIYLPPAPIMTLGKAMAQTGHAGMIAAALLAGDQPRLQAWLDAGLPSAVRRATVDQWTELARATADDGRAWTGERLLAVRDAGFTEVAPGTITAIARAGW</sequence>
<dbReference type="GO" id="GO:0004045">
    <property type="term" value="F:peptidyl-tRNA hydrolase activity"/>
    <property type="evidence" value="ECO:0007669"/>
    <property type="project" value="UniProtKB-EC"/>
</dbReference>
<gene>
    <name evidence="4" type="ORF">SAMN04515671_0036</name>
</gene>
<dbReference type="InterPro" id="IPR002833">
    <property type="entry name" value="PTH2"/>
</dbReference>
<evidence type="ECO:0000256" key="2">
    <source>
        <dbReference type="ARBA" id="ARBA00022801"/>
    </source>
</evidence>
<dbReference type="OrthoDB" id="5184773at2"/>
<dbReference type="SUPFAM" id="SSF102462">
    <property type="entry name" value="Peptidyl-tRNA hydrolase II"/>
    <property type="match status" value="1"/>
</dbReference>
<evidence type="ECO:0000256" key="3">
    <source>
        <dbReference type="ARBA" id="ARBA00048707"/>
    </source>
</evidence>
<keyword evidence="2 4" id="KW-0378">Hydrolase</keyword>
<keyword evidence="5" id="KW-1185">Reference proteome</keyword>
<name>A0A1H0HE98_9ACTN</name>
<protein>
    <recommendedName>
        <fullName evidence="1">peptidyl-tRNA hydrolase</fullName>
        <ecNumber evidence="1">3.1.1.29</ecNumber>
    </recommendedName>
</protein>
<dbReference type="STRING" id="1090615.SAMN04515671_0036"/>
<dbReference type="Pfam" id="PF01981">
    <property type="entry name" value="PTH2"/>
    <property type="match status" value="1"/>
</dbReference>
<dbReference type="EC" id="3.1.1.29" evidence="1"/>